<evidence type="ECO:0000313" key="1">
    <source>
        <dbReference type="EMBL" id="EEG73401.1"/>
    </source>
</evidence>
<name>C0C352_9FIRM</name>
<accession>C0C352</accession>
<gene>
    <name evidence="1" type="ORF">CLOHYLEM_06511</name>
</gene>
<dbReference type="EMBL" id="ABYI02000027">
    <property type="protein sequence ID" value="EEG73401.1"/>
    <property type="molecule type" value="Genomic_DNA"/>
</dbReference>
<comment type="caution">
    <text evidence="1">The sequence shown here is derived from an EMBL/GenBank/DDBJ whole genome shotgun (WGS) entry which is preliminary data.</text>
</comment>
<protein>
    <submittedName>
        <fullName evidence="1">Uncharacterized protein</fullName>
    </submittedName>
</protein>
<keyword evidence="2" id="KW-1185">Reference proteome</keyword>
<proteinExistence type="predicted"/>
<reference evidence="1" key="2">
    <citation type="submission" date="2013-06" db="EMBL/GenBank/DDBJ databases">
        <title>Draft genome sequence of Clostridium hylemonae (DSM 15053).</title>
        <authorList>
            <person name="Sudarsanam P."/>
            <person name="Ley R."/>
            <person name="Guruge J."/>
            <person name="Turnbaugh P.J."/>
            <person name="Mahowald M."/>
            <person name="Liep D."/>
            <person name="Gordon J."/>
        </authorList>
    </citation>
    <scope>NUCLEOTIDE SEQUENCE</scope>
    <source>
        <strain evidence="1">DSM 15053</strain>
    </source>
</reference>
<dbReference type="AlphaFoldDB" id="C0C352"/>
<evidence type="ECO:0000313" key="2">
    <source>
        <dbReference type="Proteomes" id="UP000004893"/>
    </source>
</evidence>
<dbReference type="Proteomes" id="UP000004893">
    <property type="component" value="Unassembled WGS sequence"/>
</dbReference>
<organism evidence="1 2">
    <name type="scientific">[Clostridium] hylemonae DSM 15053</name>
    <dbReference type="NCBI Taxonomy" id="553973"/>
    <lineage>
        <taxon>Bacteria</taxon>
        <taxon>Bacillati</taxon>
        <taxon>Bacillota</taxon>
        <taxon>Clostridia</taxon>
        <taxon>Lachnospirales</taxon>
        <taxon>Lachnospiraceae</taxon>
    </lineage>
</organism>
<reference evidence="1" key="1">
    <citation type="submission" date="2009-02" db="EMBL/GenBank/DDBJ databases">
        <authorList>
            <person name="Fulton L."/>
            <person name="Clifton S."/>
            <person name="Fulton B."/>
            <person name="Xu J."/>
            <person name="Minx P."/>
            <person name="Pepin K.H."/>
            <person name="Johnson M."/>
            <person name="Bhonagiri V."/>
            <person name="Nash W.E."/>
            <person name="Mardis E.R."/>
            <person name="Wilson R.K."/>
        </authorList>
    </citation>
    <scope>NUCLEOTIDE SEQUENCE [LARGE SCALE GENOMIC DNA]</scope>
    <source>
        <strain evidence="1">DSM 15053</strain>
    </source>
</reference>
<dbReference type="HOGENOM" id="CLU_3097361_0_0_9"/>
<sequence length="51" mass="6468">MKFWFFIHIYTSCLYIFKILYLQHCHYSQNNAIIHYSMFLEKCNERSRWQA</sequence>